<dbReference type="EMBL" id="JAGINY010000001">
    <property type="protein sequence ID" value="MBP2332403.1"/>
    <property type="molecule type" value="Genomic_DNA"/>
</dbReference>
<sequence>MQDVNRQLFGVSVTEELSLGRAQPSAEEAAAILDELGLEGMGERHPLSLSGGQRQRLAVATAVVGGEEGRGADVIIFDEPTSGLDLRAMESMAGVIRRCADRGAVVVLVTHDRELVDMVGDFEFPLTPG</sequence>
<protein>
    <submittedName>
        <fullName evidence="2">Energy-coupling factor transporter ATP-binding protein EcfA2</fullName>
    </submittedName>
</protein>
<dbReference type="Pfam" id="PF13304">
    <property type="entry name" value="AAA_21"/>
    <property type="match status" value="1"/>
</dbReference>
<evidence type="ECO:0000313" key="3">
    <source>
        <dbReference type="Proteomes" id="UP001519305"/>
    </source>
</evidence>
<gene>
    <name evidence="2" type="ORF">JOF33_001102</name>
</gene>
<evidence type="ECO:0000259" key="1">
    <source>
        <dbReference type="Pfam" id="PF13304"/>
    </source>
</evidence>
<keyword evidence="3" id="KW-1185">Reference proteome</keyword>
<organism evidence="2 3">
    <name type="scientific">Corynebacterium freneyi</name>
    <dbReference type="NCBI Taxonomy" id="134034"/>
    <lineage>
        <taxon>Bacteria</taxon>
        <taxon>Bacillati</taxon>
        <taxon>Actinomycetota</taxon>
        <taxon>Actinomycetes</taxon>
        <taxon>Mycobacteriales</taxon>
        <taxon>Corynebacteriaceae</taxon>
        <taxon>Corynebacterium</taxon>
    </lineage>
</organism>
<dbReference type="Proteomes" id="UP001519305">
    <property type="component" value="Unassembled WGS sequence"/>
</dbReference>
<dbReference type="PANTHER" id="PTHR24220">
    <property type="entry name" value="IMPORT ATP-BINDING PROTEIN"/>
    <property type="match status" value="1"/>
</dbReference>
<reference evidence="2 3" key="1">
    <citation type="submission" date="2021-03" db="EMBL/GenBank/DDBJ databases">
        <title>Sequencing the genomes of 1000 actinobacteria strains.</title>
        <authorList>
            <person name="Klenk H.-P."/>
        </authorList>
    </citation>
    <scope>NUCLEOTIDE SEQUENCE [LARGE SCALE GENOMIC DNA]</scope>
    <source>
        <strain evidence="2 3">DSM 44506</strain>
    </source>
</reference>
<accession>A0ABS4U6W6</accession>
<proteinExistence type="predicted"/>
<keyword evidence="2" id="KW-0547">Nucleotide-binding</keyword>
<comment type="caution">
    <text evidence="2">The sequence shown here is derived from an EMBL/GenBank/DDBJ whole genome shotgun (WGS) entry which is preliminary data.</text>
</comment>
<dbReference type="GO" id="GO:0005524">
    <property type="term" value="F:ATP binding"/>
    <property type="evidence" value="ECO:0007669"/>
    <property type="project" value="UniProtKB-KW"/>
</dbReference>
<dbReference type="SUPFAM" id="SSF52540">
    <property type="entry name" value="P-loop containing nucleoside triphosphate hydrolases"/>
    <property type="match status" value="1"/>
</dbReference>
<dbReference type="InterPro" id="IPR027417">
    <property type="entry name" value="P-loop_NTPase"/>
</dbReference>
<name>A0ABS4U6W6_9CORY</name>
<dbReference type="InterPro" id="IPR003959">
    <property type="entry name" value="ATPase_AAA_core"/>
</dbReference>
<feature type="domain" description="ATPase AAA-type core" evidence="1">
    <location>
        <begin position="36"/>
        <end position="117"/>
    </location>
</feature>
<dbReference type="Gene3D" id="3.40.50.300">
    <property type="entry name" value="P-loop containing nucleotide triphosphate hydrolases"/>
    <property type="match status" value="1"/>
</dbReference>
<evidence type="ECO:0000313" key="2">
    <source>
        <dbReference type="EMBL" id="MBP2332403.1"/>
    </source>
</evidence>
<keyword evidence="2" id="KW-0067">ATP-binding</keyword>
<dbReference type="InterPro" id="IPR015854">
    <property type="entry name" value="ABC_transpr_LolD-like"/>
</dbReference>